<gene>
    <name evidence="2" type="ORF">CLAC_09920</name>
</gene>
<protein>
    <submittedName>
        <fullName evidence="2">Uncharacterized protein</fullName>
    </submittedName>
</protein>
<evidence type="ECO:0000313" key="3">
    <source>
        <dbReference type="Proteomes" id="UP000058446"/>
    </source>
</evidence>
<feature type="region of interest" description="Disordered" evidence="1">
    <location>
        <begin position="18"/>
        <end position="55"/>
    </location>
</feature>
<name>A0A0K2H3Y6_9CORY</name>
<reference evidence="2 3" key="1">
    <citation type="submission" date="2013-10" db="EMBL/GenBank/DDBJ databases">
        <title>Complete genome sequence of Corynebacterium lactis DSM 45799(T), isolated from raw cow milk.</title>
        <authorList>
            <person name="Ruckert C."/>
            <person name="Albersmeier A."/>
            <person name="Lipski A."/>
            <person name="Kalinowski J."/>
        </authorList>
    </citation>
    <scope>NUCLEOTIDE SEQUENCE [LARGE SCALE GENOMIC DNA]</scope>
    <source>
        <strain evidence="2 3">RW2-5</strain>
    </source>
</reference>
<accession>A0A0K2H3Y6</accession>
<sequence>MAVISGGLTSPAMAQPALIPTIPGLPASPAAPAPADSPAVQSPATPAGDAAKPFD</sequence>
<dbReference type="Proteomes" id="UP000058446">
    <property type="component" value="Chromosome"/>
</dbReference>
<feature type="compositionally biased region" description="Low complexity" evidence="1">
    <location>
        <begin position="24"/>
        <end position="44"/>
    </location>
</feature>
<organism evidence="2 3">
    <name type="scientific">Corynebacterium lactis RW2-5</name>
    <dbReference type="NCBI Taxonomy" id="1408189"/>
    <lineage>
        <taxon>Bacteria</taxon>
        <taxon>Bacillati</taxon>
        <taxon>Actinomycetota</taxon>
        <taxon>Actinomycetes</taxon>
        <taxon>Mycobacteriales</taxon>
        <taxon>Corynebacteriaceae</taxon>
        <taxon>Corynebacterium</taxon>
    </lineage>
</organism>
<dbReference type="PATRIC" id="fig|1408189.4.peg.1993"/>
<proteinExistence type="predicted"/>
<dbReference type="EMBL" id="CP006841">
    <property type="protein sequence ID" value="ALA68673.1"/>
    <property type="molecule type" value="Genomic_DNA"/>
</dbReference>
<keyword evidence="3" id="KW-1185">Reference proteome</keyword>
<evidence type="ECO:0000313" key="2">
    <source>
        <dbReference type="EMBL" id="ALA68673.1"/>
    </source>
</evidence>
<dbReference type="AlphaFoldDB" id="A0A0K2H3Y6"/>
<evidence type="ECO:0000256" key="1">
    <source>
        <dbReference type="SAM" id="MobiDB-lite"/>
    </source>
</evidence>
<dbReference type="KEGG" id="clw:CLAC_09920"/>